<comment type="caution">
    <text evidence="2">The sequence shown here is derived from an EMBL/GenBank/DDBJ whole genome shotgun (WGS) entry which is preliminary data.</text>
</comment>
<feature type="compositionally biased region" description="Polar residues" evidence="1">
    <location>
        <begin position="130"/>
        <end position="140"/>
    </location>
</feature>
<dbReference type="InParanoid" id="A4H707"/>
<feature type="region of interest" description="Disordered" evidence="1">
    <location>
        <begin position="688"/>
        <end position="765"/>
    </location>
</feature>
<feature type="region of interest" description="Disordered" evidence="1">
    <location>
        <begin position="127"/>
        <end position="151"/>
    </location>
</feature>
<feature type="compositionally biased region" description="Polar residues" evidence="1">
    <location>
        <begin position="171"/>
        <end position="182"/>
    </location>
</feature>
<evidence type="ECO:0000313" key="2">
    <source>
        <dbReference type="EMBL" id="CAM37468.1"/>
    </source>
</evidence>
<dbReference type="AlphaFoldDB" id="A4H707"/>
<protein>
    <submittedName>
        <fullName evidence="2">Uncharacterized protein</fullName>
    </submittedName>
</protein>
<sequence>MQPLNTTITNTIFSNRGSGPHQLRSKAAGQHCRRHHSFCRHSPWKAKGRACRHSNHRTSGIFTYRHLTVAATAPTCMSDAHDSASAAQHHVFLSLPFTAIFHPLSVLPTLRRRRLPKLALSSAHMPSILPVSQGNGSGSSEALLPEHTSTPPTSFLPLGAEALRLFDMHSFNDNGSQPSSDPASEGVESHHRGVRTLQWLSEGALAAPAESPTANVLPSALSHDDVSGLSDATDAAVRASHFFVPTAATTLASTESPARCVGVLSSPLPPAFALPIVLPATPLGKDNLSCPSHSYSCSMSIPSSQLAFSPFPHRLSTLRPTMVACDLAHGIEQEAVQRRHSQSALPNTVAHELLLSTGCTAEPAMSAVLSAARRNSSYISGTTMQGSFSLTEDGVGGSDGGVTATAETPLMQFNTSRGTTFSGIVASTATTTASTTPYTSPSLTATRRCSSASALMEHTATFLNKNCISINAGAAAAAAEAALLSTPSQSPLCPPYAFSATASEMQSNGNEDNGEAAATAVSMAVGSAIPSVCRLLTAPATGARREHLFWCPSSSSDVNLQSRRTAEYDKAMRAVQRQEVWAEKTTAGREELRRQLEAHVFAKHHHWAERLCKDAPARQLLLTPSLPEQQLLSAEVVLISDDGKSSAHSTAAATAITIAGGIPPPPASFPPLIGTPLSFMGCGRDTATLPKVHVPRSTPSEAPDDEQDAASVGSPVEREDVESSAVDEEAGLTQPQWRPSRGEARGSALLPLDTPRSRVSVSSWGSSLSYEMALLAAARMSG</sequence>
<reference evidence="2 3" key="2">
    <citation type="journal article" date="2011" name="Genome Res.">
        <title>Chromosome and gene copy number variation allow major structural change between species and strains of Leishmania.</title>
        <authorList>
            <person name="Rogers M.B."/>
            <person name="Hilley J.D."/>
            <person name="Dickens N.J."/>
            <person name="Wilkes J."/>
            <person name="Bates P.A."/>
            <person name="Depledge D.P."/>
            <person name="Harris D."/>
            <person name="Her Y."/>
            <person name="Herzyk P."/>
            <person name="Imamura H."/>
            <person name="Otto T.D."/>
            <person name="Sanders M."/>
            <person name="Seeger K."/>
            <person name="Dujardin J.C."/>
            <person name="Berriman M."/>
            <person name="Smith D.F."/>
            <person name="Hertz-Fowler C."/>
            <person name="Mottram J.C."/>
        </authorList>
    </citation>
    <scope>NUCLEOTIDE SEQUENCE [LARGE SCALE GENOMIC DNA]</scope>
    <source>
        <strain evidence="2 3">MHOM/BR/75/M2904</strain>
    </source>
</reference>
<evidence type="ECO:0000256" key="1">
    <source>
        <dbReference type="SAM" id="MobiDB-lite"/>
    </source>
</evidence>
<accession>A4H707</accession>
<proteinExistence type="predicted"/>
<dbReference type="OMA" id="NAPTCMS"/>
<reference evidence="2 3" key="1">
    <citation type="journal article" date="2007" name="Nat. Genet.">
        <title>Comparative genomic analysis of three Leishmania species that cause diverse human disease.</title>
        <authorList>
            <person name="Peacock C.S."/>
            <person name="Seeger K."/>
            <person name="Harris D."/>
            <person name="Murphy L."/>
            <person name="Ruiz J.C."/>
            <person name="Quail M.A."/>
            <person name="Peters N."/>
            <person name="Adlem E."/>
            <person name="Tivey A."/>
            <person name="Aslett M."/>
            <person name="Kerhornou A."/>
            <person name="Ivens A."/>
            <person name="Fraser A."/>
            <person name="Rajandream M.A."/>
            <person name="Carver T."/>
            <person name="Norbertczak H."/>
            <person name="Chillingworth T."/>
            <person name="Hance Z."/>
            <person name="Jagels K."/>
            <person name="Moule S."/>
            <person name="Ormond D."/>
            <person name="Rutter S."/>
            <person name="Squares R."/>
            <person name="Whitehead S."/>
            <person name="Rabbinowitsch E."/>
            <person name="Arrowsmith C."/>
            <person name="White B."/>
            <person name="Thurston S."/>
            <person name="Bringaud F."/>
            <person name="Baldauf S.L."/>
            <person name="Faulconbridge A."/>
            <person name="Jeffares D."/>
            <person name="Depledge D.P."/>
            <person name="Oyola S.O."/>
            <person name="Hilley J.D."/>
            <person name="Brito L.O."/>
            <person name="Tosi L.R."/>
            <person name="Barrell B."/>
            <person name="Cruz A.K."/>
            <person name="Mottram J.C."/>
            <person name="Smith D.F."/>
            <person name="Berriman M."/>
        </authorList>
    </citation>
    <scope>NUCLEOTIDE SEQUENCE [LARGE SCALE GENOMIC DNA]</scope>
    <source>
        <strain evidence="2 3">MHOM/BR/75/M2904</strain>
    </source>
</reference>
<gene>
    <name evidence="2" type="ORF">LbrM_12_0950</name>
</gene>
<feature type="compositionally biased region" description="Acidic residues" evidence="1">
    <location>
        <begin position="719"/>
        <end position="730"/>
    </location>
</feature>
<organism evidence="2 3">
    <name type="scientific">Leishmania braziliensis</name>
    <dbReference type="NCBI Taxonomy" id="5660"/>
    <lineage>
        <taxon>Eukaryota</taxon>
        <taxon>Discoba</taxon>
        <taxon>Euglenozoa</taxon>
        <taxon>Kinetoplastea</taxon>
        <taxon>Metakinetoplastina</taxon>
        <taxon>Trypanosomatida</taxon>
        <taxon>Trypanosomatidae</taxon>
        <taxon>Leishmaniinae</taxon>
        <taxon>Leishmania</taxon>
        <taxon>Leishmania braziliensis species complex</taxon>
    </lineage>
</organism>
<dbReference type="VEuPathDB" id="TriTrypDB:LbrM.12.0950"/>
<keyword evidence="3" id="KW-1185">Reference proteome</keyword>
<feature type="region of interest" description="Disordered" evidence="1">
    <location>
        <begin position="170"/>
        <end position="192"/>
    </location>
</feature>
<name>A4H707_LEIBR</name>
<dbReference type="Proteomes" id="UP000007258">
    <property type="component" value="Unassembled WGS sequence"/>
</dbReference>
<evidence type="ECO:0000313" key="3">
    <source>
        <dbReference type="Proteomes" id="UP000007258"/>
    </source>
</evidence>
<dbReference type="EMBL" id="CADA01000004">
    <property type="protein sequence ID" value="CAM37468.1"/>
    <property type="molecule type" value="Genomic_DNA"/>
</dbReference>